<dbReference type="PANTHER" id="PTHR36512:SF3">
    <property type="entry name" value="BLR5678 PROTEIN"/>
    <property type="match status" value="1"/>
</dbReference>
<dbReference type="EMBL" id="RZUH01000001">
    <property type="protein sequence ID" value="KAA8829578.1"/>
    <property type="molecule type" value="Genomic_DNA"/>
</dbReference>
<dbReference type="Proteomes" id="UP000410049">
    <property type="component" value="Unassembled WGS sequence"/>
</dbReference>
<accession>A0A5M9ZPZ4</accession>
<dbReference type="InterPro" id="IPR016117">
    <property type="entry name" value="ArgJ-like_dom_sf"/>
</dbReference>
<evidence type="ECO:0000313" key="2">
    <source>
        <dbReference type="EMBL" id="KAA8829578.1"/>
    </source>
</evidence>
<proteinExistence type="inferred from homology"/>
<evidence type="ECO:0000313" key="3">
    <source>
        <dbReference type="Proteomes" id="UP000410049"/>
    </source>
</evidence>
<dbReference type="GO" id="GO:0004177">
    <property type="term" value="F:aminopeptidase activity"/>
    <property type="evidence" value="ECO:0007669"/>
    <property type="project" value="TreeGrafter"/>
</dbReference>
<dbReference type="SUPFAM" id="SSF56266">
    <property type="entry name" value="DmpA/ArgJ-like"/>
    <property type="match status" value="1"/>
</dbReference>
<sequence>MDLNVDLNDELCACAKGPRNLITDVPGVRVGHVTLEGDSPAGPLHTGVTAIVPPGDCFTDKLPAAAYVSNGFGKSMGLVQVEELGSLETPILMTNTLSCGACFDALVRYSLDRHTEIGVDTGTVNPVVMECNDGPINTIRAMAVTADHGMEAIDAAAGDFAEGAAGAGAGMTCFGLKGGIGSASRVLTFDGRNFTVGVLVLTNFGSLPCLRIGGRAIGRALARVGLPEDESGETSVGDAPDMTGMTDMTRAADTTRATDAPDKGSIVAVIATDLPVDSRQLKRMAKRVTVGIARCGGYIGNGSGEIVVAFSTANRIPHWAGETHAVEANSSEMDRPLPMIDRVERLSDNAMDACFRAVASASEEAIVSSLWHAHSVVGRDGRTTWSLRDAAAHAGIPLESIS</sequence>
<name>A0A5M9ZPZ4_9BIFI</name>
<dbReference type="Pfam" id="PF03576">
    <property type="entry name" value="Peptidase_S58"/>
    <property type="match status" value="1"/>
</dbReference>
<gene>
    <name evidence="2" type="ORF">EMO91_00795</name>
</gene>
<dbReference type="Gene3D" id="3.60.70.12">
    <property type="entry name" value="L-amino peptidase D-ALA esterase/amidase"/>
    <property type="match status" value="1"/>
</dbReference>
<organism evidence="2 3">
    <name type="scientific">Bifidobacterium myosotis</name>
    <dbReference type="NCBI Taxonomy" id="1630166"/>
    <lineage>
        <taxon>Bacteria</taxon>
        <taxon>Bacillati</taxon>
        <taxon>Actinomycetota</taxon>
        <taxon>Actinomycetes</taxon>
        <taxon>Bifidobacteriales</taxon>
        <taxon>Bifidobacteriaceae</taxon>
        <taxon>Bifidobacterium</taxon>
    </lineage>
</organism>
<dbReference type="RefSeq" id="WP_150378487.1">
    <property type="nucleotide sequence ID" value="NZ_RZUH01000001.1"/>
</dbReference>
<protein>
    <submittedName>
        <fullName evidence="2">S58 family peptidase</fullName>
    </submittedName>
</protein>
<comment type="similarity">
    <text evidence="1">Belongs to the peptidase S58 family.</text>
</comment>
<dbReference type="InterPro" id="IPR005321">
    <property type="entry name" value="Peptidase_S58_DmpA"/>
</dbReference>
<dbReference type="AlphaFoldDB" id="A0A5M9ZPZ4"/>
<dbReference type="CDD" id="cd02253">
    <property type="entry name" value="DmpA"/>
    <property type="match status" value="1"/>
</dbReference>
<dbReference type="PANTHER" id="PTHR36512">
    <property type="entry name" value="D-AMINOPEPTIDASE"/>
    <property type="match status" value="1"/>
</dbReference>
<comment type="caution">
    <text evidence="2">The sequence shown here is derived from an EMBL/GenBank/DDBJ whole genome shotgun (WGS) entry which is preliminary data.</text>
</comment>
<reference evidence="2 3" key="1">
    <citation type="journal article" date="2019" name="Syst. Appl. Microbiol.">
        <title>Characterization of Bifidobacterium species in feaces of the Egyptian fruit bat: Description of B. vespertilionis sp. nov. and B. rousetti sp. nov.</title>
        <authorList>
            <person name="Modesto M."/>
            <person name="Satti M."/>
            <person name="Watanabe K."/>
            <person name="Puglisi E."/>
            <person name="Morelli L."/>
            <person name="Huang C.-H."/>
            <person name="Liou J.-S."/>
            <person name="Miyashita M."/>
            <person name="Tamura T."/>
            <person name="Saito S."/>
            <person name="Mori K."/>
            <person name="Huang L."/>
            <person name="Sciavilla P."/>
            <person name="Sandri C."/>
            <person name="Spiezio C."/>
            <person name="Vitali F."/>
            <person name="Cavalieri D."/>
            <person name="Perpetuini G."/>
            <person name="Tofalo R."/>
            <person name="Bonetti A."/>
            <person name="Arita M."/>
            <person name="Mattarelli P."/>
        </authorList>
    </citation>
    <scope>NUCLEOTIDE SEQUENCE [LARGE SCALE GENOMIC DNA]</scope>
    <source>
        <strain evidence="2 3">RST17</strain>
    </source>
</reference>
<evidence type="ECO:0000256" key="1">
    <source>
        <dbReference type="ARBA" id="ARBA00007068"/>
    </source>
</evidence>